<feature type="compositionally biased region" description="Polar residues" evidence="1">
    <location>
        <begin position="135"/>
        <end position="147"/>
    </location>
</feature>
<feature type="region of interest" description="Disordered" evidence="1">
    <location>
        <begin position="1"/>
        <end position="28"/>
    </location>
</feature>
<dbReference type="AlphaFoldDB" id="A0A2U3DUD6"/>
<feature type="region of interest" description="Disordered" evidence="1">
    <location>
        <begin position="127"/>
        <end position="156"/>
    </location>
</feature>
<name>A0A2U3DUD6_PURLI</name>
<proteinExistence type="predicted"/>
<sequence>MAHGSQWDTPDGFAGRERGSGAVVMEPGEPANCKVHRRVGSVSTVATSSRRHGSVMCAAVLKSPRTVPALRGDRYWAARADGPTATTAYRTRHQGAGDDAPTCDAKLNLLSRATLPAYHSIKDTAVQRWSHPIGSPSSQRETQNNGRRATPGTPRDRLISRLLPFMLATVI</sequence>
<evidence type="ECO:0000313" key="3">
    <source>
        <dbReference type="Proteomes" id="UP000245956"/>
    </source>
</evidence>
<evidence type="ECO:0000313" key="2">
    <source>
        <dbReference type="EMBL" id="PWI65862.1"/>
    </source>
</evidence>
<evidence type="ECO:0000256" key="1">
    <source>
        <dbReference type="SAM" id="MobiDB-lite"/>
    </source>
</evidence>
<protein>
    <submittedName>
        <fullName evidence="2">Uncharacterized protein</fullName>
    </submittedName>
</protein>
<organism evidence="2 3">
    <name type="scientific">Purpureocillium lilacinum</name>
    <name type="common">Paecilomyces lilacinus</name>
    <dbReference type="NCBI Taxonomy" id="33203"/>
    <lineage>
        <taxon>Eukaryota</taxon>
        <taxon>Fungi</taxon>
        <taxon>Dikarya</taxon>
        <taxon>Ascomycota</taxon>
        <taxon>Pezizomycotina</taxon>
        <taxon>Sordariomycetes</taxon>
        <taxon>Hypocreomycetidae</taxon>
        <taxon>Hypocreales</taxon>
        <taxon>Ophiocordycipitaceae</taxon>
        <taxon>Purpureocillium</taxon>
    </lineage>
</organism>
<dbReference type="Proteomes" id="UP000245956">
    <property type="component" value="Unassembled WGS sequence"/>
</dbReference>
<reference evidence="2 3" key="1">
    <citation type="journal article" date="2016" name="Front. Microbiol.">
        <title>Genome and transcriptome sequences reveal the specific parasitism of the nematophagous Purpureocillium lilacinum 36-1.</title>
        <authorList>
            <person name="Xie J."/>
            <person name="Li S."/>
            <person name="Mo C."/>
            <person name="Xiao X."/>
            <person name="Peng D."/>
            <person name="Wang G."/>
            <person name="Xiao Y."/>
        </authorList>
    </citation>
    <scope>NUCLEOTIDE SEQUENCE [LARGE SCALE GENOMIC DNA]</scope>
    <source>
        <strain evidence="2 3">36-1</strain>
    </source>
</reference>
<dbReference type="EMBL" id="LCWV01000029">
    <property type="protein sequence ID" value="PWI65862.1"/>
    <property type="molecule type" value="Genomic_DNA"/>
</dbReference>
<gene>
    <name evidence="2" type="ORF">PCL_05590</name>
</gene>
<comment type="caution">
    <text evidence="2">The sequence shown here is derived from an EMBL/GenBank/DDBJ whole genome shotgun (WGS) entry which is preliminary data.</text>
</comment>
<accession>A0A2U3DUD6</accession>